<dbReference type="SUPFAM" id="SSF49785">
    <property type="entry name" value="Galactose-binding domain-like"/>
    <property type="match status" value="1"/>
</dbReference>
<dbReference type="CDD" id="cd03143">
    <property type="entry name" value="A4_beta-galactosidase_middle_domain"/>
    <property type="match status" value="1"/>
</dbReference>
<dbReference type="InterPro" id="IPR029062">
    <property type="entry name" value="Class_I_gatase-like"/>
</dbReference>
<dbReference type="Gene3D" id="3.40.50.880">
    <property type="match status" value="1"/>
</dbReference>
<evidence type="ECO:0008006" key="3">
    <source>
        <dbReference type="Google" id="ProtNLM"/>
    </source>
</evidence>
<sequence>MQEFRTRDTMQDIGRAPIRGDSLEAQFRDPAAIFRPQPFWFLNHRLEKPELERQLEAMHEAGVGGVVLHARHGMQSGFLSDEFMDALEFCTEECRKRNMMVWLYDEDNWPSGTVGGKLTRQYPEYRMRYLRVEERRLLGGGAQASLKLDFTSYEHQELIDILAYRAIEREGEWLLCSNPENITGLLNQEWVPKTDDSYVILACWSCEIAEGMTFAQGYYLDTLNPEAVQAFIRMSYEPLLRLKEQYGKTIQGVFTDEPGLMIHDGFFGVEAIRTDVHNVRATLPGMVFAWSHGMVERFREENGYDPIPHLGALLYGMADGSRTFRQQYYETITRWYVGGYHAAIRTWCERQGLLYIGHTLEEPVWGQARSQGNQTRVMQQFHYTGVDYLTPGIGTKDHPHRIVSVKTAASVAQLEGKERVVCESFGASGHAYSMRERRLDANFMAFLGVNLFIPHAFYYSFAGYRKTDFPPTEFYHAPHWPHYRSFADYIGRLSLLGAYTKRRPEVLMLSPIHTVYDHMFVSGQSNQHPACDRYFSLLSDRLLRHSLDYDYVDECQLRVAKIVQGSGFCFAGQEDGYRILILPGLQVMSRDIAERLMSFVSEGGALIAIGAIPQHSEYQRHDPEVTRHMDALFGASHHGVVNTVGKGVTVYFDLAGADHDEAAASGNDRNAEEECFENVCSLLRTMLYRQLNLSLDVTAGSREDVIMVERYREGMPFAWLLNWSDRAVTVRMSCSDRRSDELRLWDLESGSVVCLTNHAELHLAPGELRVISFPTDRGTEWGDRTDVRIDGRIDAQHSIDSRIPGERLLGDSWHFQTHDPNVLLLDRWMVTLNDRESRMNAAMPGQVNTYRTTFTLSAELIDWLRDARRSHEQQSQHTLDPARTASQPFIELILDDVDQRIPSHIGFLQRRRNIEIFVNGARQEGLRPSRWQDPYYSAVDITSHLTEGENVLEVLTVSLLEPMPAVSFPAFLIGPFAAHGHALTVQPELLSGDWCKAGYPYYAGIGCYSQQLSIAGKDLAPDEEIWLEAEDIRETARLYVNEHDAGVRLWPPYSWNITSYMKQGDHVFRIEVANTLENVYGKKALPSGVLGQVKLVRRRAEASSQS</sequence>
<reference evidence="1 2" key="1">
    <citation type="submission" date="2021-03" db="EMBL/GenBank/DDBJ databases">
        <title>Genomic Encyclopedia of Type Strains, Phase IV (KMG-IV): sequencing the most valuable type-strain genomes for metagenomic binning, comparative biology and taxonomic classification.</title>
        <authorList>
            <person name="Goeker M."/>
        </authorList>
    </citation>
    <scope>NUCLEOTIDE SEQUENCE [LARGE SCALE GENOMIC DNA]</scope>
    <source>
        <strain evidence="1 2">DSM 15596</strain>
    </source>
</reference>
<comment type="caution">
    <text evidence="1">The sequence shown here is derived from an EMBL/GenBank/DDBJ whole genome shotgun (WGS) entry which is preliminary data.</text>
</comment>
<name>A0ABS4FI27_9BACL</name>
<dbReference type="InterPro" id="IPR053161">
    <property type="entry name" value="Ulvan_degrading_GH"/>
</dbReference>
<gene>
    <name evidence="1" type="ORF">J2Z18_005023</name>
</gene>
<keyword evidence="2" id="KW-1185">Reference proteome</keyword>
<organism evidence="1 2">
    <name type="scientific">Paenibacillus lactis</name>
    <dbReference type="NCBI Taxonomy" id="228574"/>
    <lineage>
        <taxon>Bacteria</taxon>
        <taxon>Bacillati</taxon>
        <taxon>Bacillota</taxon>
        <taxon>Bacilli</taxon>
        <taxon>Bacillales</taxon>
        <taxon>Paenibacillaceae</taxon>
        <taxon>Paenibacillus</taxon>
    </lineage>
</organism>
<protein>
    <recommendedName>
        <fullName evidence="3">Beta-galactosidase</fullName>
    </recommendedName>
</protein>
<dbReference type="GeneID" id="95406902"/>
<proteinExistence type="predicted"/>
<evidence type="ECO:0000313" key="1">
    <source>
        <dbReference type="EMBL" id="MBP1895913.1"/>
    </source>
</evidence>
<dbReference type="Proteomes" id="UP000706926">
    <property type="component" value="Unassembled WGS sequence"/>
</dbReference>
<dbReference type="PANTHER" id="PTHR36848">
    <property type="entry name" value="DNA-BINDING PROTEIN (PUTATIVE SECRETED PROTEIN)-RELATED"/>
    <property type="match status" value="1"/>
</dbReference>
<dbReference type="Pfam" id="PF17132">
    <property type="entry name" value="Glyco_hydro_106"/>
    <property type="match status" value="1"/>
</dbReference>
<evidence type="ECO:0000313" key="2">
    <source>
        <dbReference type="Proteomes" id="UP000706926"/>
    </source>
</evidence>
<accession>A0ABS4FI27</accession>
<dbReference type="PANTHER" id="PTHR36848:SF2">
    <property type="entry name" value="SECRETED PROTEIN"/>
    <property type="match status" value="1"/>
</dbReference>
<dbReference type="InterPro" id="IPR008979">
    <property type="entry name" value="Galactose-bd-like_sf"/>
</dbReference>
<dbReference type="RefSeq" id="WP_312889673.1">
    <property type="nucleotide sequence ID" value="NZ_CP139098.1"/>
</dbReference>
<dbReference type="EMBL" id="JAGGKI010000018">
    <property type="protein sequence ID" value="MBP1895913.1"/>
    <property type="molecule type" value="Genomic_DNA"/>
</dbReference>
<dbReference type="Gene3D" id="2.60.120.260">
    <property type="entry name" value="Galactose-binding domain-like"/>
    <property type="match status" value="1"/>
</dbReference>